<proteinExistence type="predicted"/>
<dbReference type="GeneID" id="10722964"/>
<name>F4ZKW0_9BBAC</name>
<dbReference type="EMBL" id="HQ116624">
    <property type="protein sequence ID" value="AEB00371.1"/>
    <property type="molecule type" value="Genomic_DNA"/>
</dbReference>
<dbReference type="KEGG" id="vg:10722964"/>
<dbReference type="OrthoDB" id="10701at10239"/>
<protein>
    <submittedName>
        <fullName evidence="1">Uncharacterized protein</fullName>
    </submittedName>
</protein>
<organism evidence="1 2">
    <name type="scientific">Clostera anachoreta granulovirus</name>
    <dbReference type="NCBI Taxonomy" id="283675"/>
    <lineage>
        <taxon>Viruses</taxon>
        <taxon>Viruses incertae sedis</taxon>
        <taxon>Naldaviricetes</taxon>
        <taxon>Lefavirales</taxon>
        <taxon>Baculoviridae</taxon>
        <taxon>Betabaculovirus</taxon>
        <taxon>Betabaculovirus clanachoretae</taxon>
    </lineage>
</organism>
<accession>F4ZKW0</accession>
<keyword evidence="2" id="KW-1185">Reference proteome</keyword>
<evidence type="ECO:0000313" key="1">
    <source>
        <dbReference type="EMBL" id="AEB00371.1"/>
    </source>
</evidence>
<evidence type="ECO:0000313" key="2">
    <source>
        <dbReference type="Proteomes" id="UP000203549"/>
    </source>
</evidence>
<reference evidence="1 2" key="1">
    <citation type="journal article" date="2011" name="Arch. Virol.">
        <title>Genomic sequencing and analysis of Clostera anachoreta granulovirus.</title>
        <authorList>
            <person name="Liang Z."/>
            <person name="Zhang X."/>
            <person name="Yin X."/>
            <person name="Cao S."/>
            <person name="Xu F."/>
        </authorList>
    </citation>
    <scope>NUCLEOTIDE SEQUENCE [LARGE SCALE GENOMIC DNA]</scope>
    <source>
        <strain evidence="1">ClanGV-HBHN</strain>
    </source>
</reference>
<dbReference type="RefSeq" id="YP_004376291.1">
    <property type="nucleotide sequence ID" value="NC_015398.1"/>
</dbReference>
<dbReference type="Proteomes" id="UP000203549">
    <property type="component" value="Segment"/>
</dbReference>
<sequence>MMSTRQKCVCKVMKKTVYFCDVHPIVMLNAGANHTYLKLKQLAACLNTNVYRLKQKVGVKHVVTLADLRLTYPRVKSTMHPTTLLVELGRIRVLARSRSEGPRCKLLYRFVRSCALKDHEFSEDDEPLQYDSVKCIYGVLSNGVEFVEFNNKRYFKGVEVAAFLKCSSSYCINKYVDDVNMVLWGELKRHINTKYLWLNYINPWKDNTICLKEEGFRQLAMATVGNDDGFRDIMVDADNYDSLTPITTTKKHRPKPVQVEGCVVGHTDDIEYIVTPECGVYYRLAQVVSKFSLKINDPQKYVEHIIEWVELKRRMGKCKVGWRHNTKFIDGAGVYSMLVDVGLTAEAANFVHCNMFEAKTACK</sequence>